<dbReference type="AlphaFoldDB" id="A0A2I0W2S8"/>
<dbReference type="EMBL" id="KZ502969">
    <property type="protein sequence ID" value="PKU69964.1"/>
    <property type="molecule type" value="Genomic_DNA"/>
</dbReference>
<sequence length="121" mass="14069">MECFTSRSVTFCGVFEVVVPNMNETYKTRHQVVRRGEEITNLHHYRADLFYTVVDMQLQELNNRFSESSTELLFYVSCLNPSDSFHAYDEGKLISLAELYPSYFSIIEIVALKSQLSTYKS</sequence>
<keyword evidence="2" id="KW-1185">Reference proteome</keyword>
<reference evidence="1 2" key="2">
    <citation type="journal article" date="2017" name="Nature">
        <title>The Apostasia genome and the evolution of orchids.</title>
        <authorList>
            <person name="Zhang G.Q."/>
            <person name="Liu K.W."/>
            <person name="Li Z."/>
            <person name="Lohaus R."/>
            <person name="Hsiao Y.Y."/>
            <person name="Niu S.C."/>
            <person name="Wang J.Y."/>
            <person name="Lin Y.C."/>
            <person name="Xu Q."/>
            <person name="Chen L.J."/>
            <person name="Yoshida K."/>
            <person name="Fujiwara S."/>
            <person name="Wang Z.W."/>
            <person name="Zhang Y.Q."/>
            <person name="Mitsuda N."/>
            <person name="Wang M."/>
            <person name="Liu G.H."/>
            <person name="Pecoraro L."/>
            <person name="Huang H.X."/>
            <person name="Xiao X.J."/>
            <person name="Lin M."/>
            <person name="Wu X.Y."/>
            <person name="Wu W.L."/>
            <person name="Chen Y.Y."/>
            <person name="Chang S.B."/>
            <person name="Sakamoto S."/>
            <person name="Ohme-Takagi M."/>
            <person name="Yagi M."/>
            <person name="Zeng S.J."/>
            <person name="Shen C.Y."/>
            <person name="Yeh C.M."/>
            <person name="Luo Y.B."/>
            <person name="Tsai W.C."/>
            <person name="Van de Peer Y."/>
            <person name="Liu Z.J."/>
        </authorList>
    </citation>
    <scope>NUCLEOTIDE SEQUENCE [LARGE SCALE GENOMIC DNA]</scope>
    <source>
        <tissue evidence="1">The whole plant</tissue>
    </source>
</reference>
<name>A0A2I0W2S8_9ASPA</name>
<protein>
    <submittedName>
        <fullName evidence="1">Uncharacterized protein</fullName>
    </submittedName>
</protein>
<dbReference type="PANTHER" id="PTHR11697">
    <property type="entry name" value="GENERAL TRANSCRIPTION FACTOR 2-RELATED ZINC FINGER PROTEIN"/>
    <property type="match status" value="1"/>
</dbReference>
<evidence type="ECO:0000313" key="2">
    <source>
        <dbReference type="Proteomes" id="UP000233837"/>
    </source>
</evidence>
<reference evidence="1 2" key="1">
    <citation type="journal article" date="2016" name="Sci. Rep.">
        <title>The Dendrobium catenatum Lindl. genome sequence provides insights into polysaccharide synthase, floral development and adaptive evolution.</title>
        <authorList>
            <person name="Zhang G.Q."/>
            <person name="Xu Q."/>
            <person name="Bian C."/>
            <person name="Tsai W.C."/>
            <person name="Yeh C.M."/>
            <person name="Liu K.W."/>
            <person name="Yoshida K."/>
            <person name="Zhang L.S."/>
            <person name="Chang S.B."/>
            <person name="Chen F."/>
            <person name="Shi Y."/>
            <person name="Su Y.Y."/>
            <person name="Zhang Y.Q."/>
            <person name="Chen L.J."/>
            <person name="Yin Y."/>
            <person name="Lin M."/>
            <person name="Huang H."/>
            <person name="Deng H."/>
            <person name="Wang Z.W."/>
            <person name="Zhu S.L."/>
            <person name="Zhao X."/>
            <person name="Deng C."/>
            <person name="Niu S.C."/>
            <person name="Huang J."/>
            <person name="Wang M."/>
            <person name="Liu G.H."/>
            <person name="Yang H.J."/>
            <person name="Xiao X.J."/>
            <person name="Hsiao Y.Y."/>
            <person name="Wu W.L."/>
            <person name="Chen Y.Y."/>
            <person name="Mitsuda N."/>
            <person name="Ohme-Takagi M."/>
            <person name="Luo Y.B."/>
            <person name="Van de Peer Y."/>
            <person name="Liu Z.J."/>
        </authorList>
    </citation>
    <scope>NUCLEOTIDE SEQUENCE [LARGE SCALE GENOMIC DNA]</scope>
    <source>
        <tissue evidence="1">The whole plant</tissue>
    </source>
</reference>
<accession>A0A2I0W2S8</accession>
<evidence type="ECO:0000313" key="1">
    <source>
        <dbReference type="EMBL" id="PKU69964.1"/>
    </source>
</evidence>
<proteinExistence type="predicted"/>
<gene>
    <name evidence="1" type="ORF">MA16_Dca014923</name>
</gene>
<organism evidence="1 2">
    <name type="scientific">Dendrobium catenatum</name>
    <dbReference type="NCBI Taxonomy" id="906689"/>
    <lineage>
        <taxon>Eukaryota</taxon>
        <taxon>Viridiplantae</taxon>
        <taxon>Streptophyta</taxon>
        <taxon>Embryophyta</taxon>
        <taxon>Tracheophyta</taxon>
        <taxon>Spermatophyta</taxon>
        <taxon>Magnoliopsida</taxon>
        <taxon>Liliopsida</taxon>
        <taxon>Asparagales</taxon>
        <taxon>Orchidaceae</taxon>
        <taxon>Epidendroideae</taxon>
        <taxon>Malaxideae</taxon>
        <taxon>Dendrobiinae</taxon>
        <taxon>Dendrobium</taxon>
    </lineage>
</organism>
<dbReference type="PANTHER" id="PTHR11697:SF230">
    <property type="entry name" value="ZINC FINGER, MYM DOMAIN CONTAINING 1"/>
    <property type="match status" value="1"/>
</dbReference>
<dbReference type="InterPro" id="IPR055298">
    <property type="entry name" value="AtLOH3-like"/>
</dbReference>
<dbReference type="Proteomes" id="UP000233837">
    <property type="component" value="Unassembled WGS sequence"/>
</dbReference>